<dbReference type="Proteomes" id="UP000028501">
    <property type="component" value="Chromosome"/>
</dbReference>
<dbReference type="InterPro" id="IPR025839">
    <property type="entry name" value="RLAN_dom"/>
</dbReference>
<reference evidence="2 3" key="1">
    <citation type="submission" date="2013-07" db="EMBL/GenBank/DDBJ databases">
        <title>Genome of Archaeoglobus fulgidus.</title>
        <authorList>
            <person name="Fiebig A."/>
            <person name="Birkeland N.-K."/>
        </authorList>
    </citation>
    <scope>NUCLEOTIDE SEQUENCE [LARGE SCALE GENOMIC DNA]</scope>
    <source>
        <strain evidence="2 3">DSM 8774</strain>
    </source>
</reference>
<gene>
    <name evidence="2" type="ORF">AFULGI_00026010</name>
</gene>
<organism evidence="2 3">
    <name type="scientific">Archaeoglobus fulgidus DSM 8774</name>
    <dbReference type="NCBI Taxonomy" id="1344584"/>
    <lineage>
        <taxon>Archaea</taxon>
        <taxon>Methanobacteriati</taxon>
        <taxon>Methanobacteriota</taxon>
        <taxon>Archaeoglobi</taxon>
        <taxon>Archaeoglobales</taxon>
        <taxon>Archaeoglobaceae</taxon>
        <taxon>Archaeoglobus</taxon>
    </lineage>
</organism>
<protein>
    <recommendedName>
        <fullName evidence="1">RimK-like ATPgrasp N-terminal domain-containing protein</fullName>
    </recommendedName>
</protein>
<feature type="domain" description="RimK-like ATPgrasp N-terminal" evidence="1">
    <location>
        <begin position="22"/>
        <end position="175"/>
    </location>
</feature>
<dbReference type="GeneID" id="24796067"/>
<dbReference type="AlphaFoldDB" id="A0A075WH42"/>
<evidence type="ECO:0000313" key="2">
    <source>
        <dbReference type="EMBL" id="AIG99311.1"/>
    </source>
</evidence>
<dbReference type="HOGENOM" id="CLU_1307779_0_0_2"/>
<dbReference type="RefSeq" id="WP_010879791.1">
    <property type="nucleotide sequence ID" value="NZ_CP006577.1"/>
</dbReference>
<evidence type="ECO:0000313" key="3">
    <source>
        <dbReference type="Proteomes" id="UP000028501"/>
    </source>
</evidence>
<dbReference type="KEGG" id="afg:AFULGI_00026010"/>
<accession>A0A075WH42</accession>
<dbReference type="Pfam" id="PF14401">
    <property type="entry name" value="RLAN"/>
    <property type="match status" value="1"/>
</dbReference>
<dbReference type="EMBL" id="CP006577">
    <property type="protein sequence ID" value="AIG99311.1"/>
    <property type="molecule type" value="Genomic_DNA"/>
</dbReference>
<evidence type="ECO:0000259" key="1">
    <source>
        <dbReference type="Pfam" id="PF14401"/>
    </source>
</evidence>
<sequence length="208" mass="24014">MILVGDGEDLEPPDDFLRREVADSVLNLLGDYRFLTKGYFVSLHAEENGCEVFPPVKNALDAYRAPLFMNAVRKLGLETPEFSIRSEPKFERGVLLPLNPFSKNSAKVVKTSHQYAKAFKRLSMNRYPVVQVKSEKYDSFNLYLWRADKEEYNFIAEKIFKGLRIPLGKVLVDVTDGMAKPFYFMPVEKGEINLRLVFEVLYENCLLR</sequence>
<name>A0A075WH42_ARCFL</name>
<dbReference type="SMR" id="A0A075WH42"/>
<proteinExistence type="predicted"/>